<evidence type="ECO:0000256" key="17">
    <source>
        <dbReference type="ARBA" id="ARBA00023136"/>
    </source>
</evidence>
<feature type="binding site" evidence="22">
    <location>
        <position position="80"/>
    </location>
    <ligand>
        <name>ATP</name>
        <dbReference type="ChEBI" id="CHEBI:30616"/>
    </ligand>
</feature>
<feature type="binding site" evidence="22">
    <location>
        <position position="20"/>
    </location>
    <ligand>
        <name>ATP</name>
        <dbReference type="ChEBI" id="CHEBI:30616"/>
    </ligand>
</feature>
<name>A0A2T3KMN5_9GAMM</name>
<evidence type="ECO:0000256" key="15">
    <source>
        <dbReference type="ARBA" id="ARBA00022989"/>
    </source>
</evidence>
<feature type="binding site" evidence="21">
    <location>
        <position position="102"/>
    </location>
    <ligand>
        <name>substrate</name>
    </ligand>
</feature>
<evidence type="ECO:0000313" key="26">
    <source>
        <dbReference type="Proteomes" id="UP000241426"/>
    </source>
</evidence>
<feature type="binding site" evidence="22">
    <location>
        <position position="13"/>
    </location>
    <ligand>
        <name>ATP</name>
        <dbReference type="ChEBI" id="CHEBI:30616"/>
    </ligand>
</feature>
<evidence type="ECO:0000256" key="10">
    <source>
        <dbReference type="ARBA" id="ARBA00022723"/>
    </source>
</evidence>
<dbReference type="CDD" id="cd14264">
    <property type="entry name" value="DAGK_IM"/>
    <property type="match status" value="1"/>
</dbReference>
<evidence type="ECO:0000256" key="20">
    <source>
        <dbReference type="PIRSR" id="PIRSR600829-1"/>
    </source>
</evidence>
<feature type="binding site" evidence="21">
    <location>
        <position position="13"/>
    </location>
    <ligand>
        <name>substrate</name>
    </ligand>
</feature>
<evidence type="ECO:0000256" key="14">
    <source>
        <dbReference type="ARBA" id="ARBA00022842"/>
    </source>
</evidence>
<reference evidence="25 26" key="1">
    <citation type="submission" date="2018-01" db="EMBL/GenBank/DDBJ databases">
        <title>Whole genome sequencing of Histamine producing bacteria.</title>
        <authorList>
            <person name="Butler K."/>
        </authorList>
    </citation>
    <scope>NUCLEOTIDE SEQUENCE [LARGE SCALE GENOMIC DNA]</scope>
    <source>
        <strain evidence="25 26">FS-7.2</strain>
    </source>
</reference>
<keyword evidence="16 24" id="KW-0443">Lipid metabolism</keyword>
<comment type="caution">
    <text evidence="25">The sequence shown here is derived from an EMBL/GenBank/DDBJ whole genome shotgun (WGS) entry which is preliminary data.</text>
</comment>
<feature type="transmembrane region" description="Helical" evidence="24">
    <location>
        <begin position="100"/>
        <end position="122"/>
    </location>
</feature>
<feature type="binding site" evidence="23">
    <location>
        <position position="32"/>
    </location>
    <ligand>
        <name>a divalent metal cation</name>
        <dbReference type="ChEBI" id="CHEBI:60240"/>
    </ligand>
</feature>
<feature type="binding site" evidence="23">
    <location>
        <position position="80"/>
    </location>
    <ligand>
        <name>a divalent metal cation</name>
        <dbReference type="ChEBI" id="CHEBI:60240"/>
    </ligand>
</feature>
<comment type="similarity">
    <text evidence="2 24">Belongs to the bacterial diacylglycerol kinase family.</text>
</comment>
<dbReference type="EC" id="2.7.1.107" evidence="3 24"/>
<keyword evidence="5" id="KW-1003">Cell membrane</keyword>
<dbReference type="EMBL" id="PYNF01000002">
    <property type="protein sequence ID" value="PSV01051.1"/>
    <property type="molecule type" value="Genomic_DNA"/>
</dbReference>
<evidence type="ECO:0000256" key="4">
    <source>
        <dbReference type="ARBA" id="ARBA00017575"/>
    </source>
</evidence>
<keyword evidence="10 23" id="KW-0479">Metal-binding</keyword>
<feature type="binding site" evidence="22">
    <location>
        <begin position="98"/>
        <end position="99"/>
    </location>
    <ligand>
        <name>ATP</name>
        <dbReference type="ChEBI" id="CHEBI:30616"/>
    </ligand>
</feature>
<dbReference type="GO" id="GO:0005886">
    <property type="term" value="C:plasma membrane"/>
    <property type="evidence" value="ECO:0007669"/>
    <property type="project" value="UniProtKB-SubCell"/>
</dbReference>
<dbReference type="GO" id="GO:0004143">
    <property type="term" value="F:ATP-dependent diacylglycerol kinase activity"/>
    <property type="evidence" value="ECO:0007669"/>
    <property type="project" value="UniProtKB-EC"/>
</dbReference>
<evidence type="ECO:0000256" key="16">
    <source>
        <dbReference type="ARBA" id="ARBA00023098"/>
    </source>
</evidence>
<evidence type="ECO:0000256" key="21">
    <source>
        <dbReference type="PIRSR" id="PIRSR600829-2"/>
    </source>
</evidence>
<dbReference type="InterPro" id="IPR033718">
    <property type="entry name" value="DAGK_prok"/>
</dbReference>
<gene>
    <name evidence="25" type="ORF">C9J27_03265</name>
</gene>
<evidence type="ECO:0000256" key="8">
    <source>
        <dbReference type="ARBA" id="ARBA00022679"/>
    </source>
</evidence>
<dbReference type="GO" id="GO:0046872">
    <property type="term" value="F:metal ion binding"/>
    <property type="evidence" value="ECO:0007669"/>
    <property type="project" value="UniProtKB-KW"/>
</dbReference>
<dbReference type="GO" id="GO:0006654">
    <property type="term" value="P:phosphatidic acid biosynthetic process"/>
    <property type="evidence" value="ECO:0007669"/>
    <property type="project" value="InterPro"/>
</dbReference>
<dbReference type="AlphaFoldDB" id="A0A2T3KMN5"/>
<evidence type="ECO:0000256" key="2">
    <source>
        <dbReference type="ARBA" id="ARBA00005967"/>
    </source>
</evidence>
<comment type="cofactor">
    <cofactor evidence="23">
        <name>Mg(2+)</name>
        <dbReference type="ChEBI" id="CHEBI:18420"/>
    </cofactor>
    <text evidence="23">Mn(2+), Zn(2+), Cd(2+) and Co(2+) support activity to lesser extents.</text>
</comment>
<evidence type="ECO:0000256" key="23">
    <source>
        <dbReference type="PIRSR" id="PIRSR600829-4"/>
    </source>
</evidence>
<evidence type="ECO:0000256" key="19">
    <source>
        <dbReference type="ARBA" id="ARBA00023264"/>
    </source>
</evidence>
<keyword evidence="18" id="KW-0594">Phospholipid biosynthesis</keyword>
<evidence type="ECO:0000256" key="12">
    <source>
        <dbReference type="ARBA" id="ARBA00022777"/>
    </source>
</evidence>
<dbReference type="PANTHER" id="PTHR34299:SF1">
    <property type="entry name" value="DIACYLGLYCEROL KINASE"/>
    <property type="match status" value="1"/>
</dbReference>
<keyword evidence="6" id="KW-0444">Lipid biosynthesis</keyword>
<keyword evidence="13 22" id="KW-0067">ATP-binding</keyword>
<evidence type="ECO:0000256" key="11">
    <source>
        <dbReference type="ARBA" id="ARBA00022741"/>
    </source>
</evidence>
<comment type="caution">
    <text evidence="24">Lacks conserved residue(s) required for the propagation of feature annotation.</text>
</comment>
<sequence>MKMNKPGTTGVKRIINASKYSMSGLHDCWTNEPAFRQDFMLGFALVCSSVIMGFGFWGIVSTLVSGILLVAAEAVNTAIEAVVDRTGSHKDELGRMAKDVGSSIVFLVMISVLIVFAANCYCHFFK</sequence>
<dbReference type="PANTHER" id="PTHR34299">
    <property type="entry name" value="DIACYLGLYCEROL KINASE"/>
    <property type="match status" value="1"/>
</dbReference>
<dbReference type="InterPro" id="IPR000829">
    <property type="entry name" value="DAGK"/>
</dbReference>
<evidence type="ECO:0000256" key="22">
    <source>
        <dbReference type="PIRSR" id="PIRSR600829-3"/>
    </source>
</evidence>
<dbReference type="Proteomes" id="UP000241426">
    <property type="component" value="Unassembled WGS sequence"/>
</dbReference>
<evidence type="ECO:0000256" key="18">
    <source>
        <dbReference type="ARBA" id="ARBA00023209"/>
    </source>
</evidence>
<accession>A0A2T3KMN5</accession>
<evidence type="ECO:0000256" key="13">
    <source>
        <dbReference type="ARBA" id="ARBA00022840"/>
    </source>
</evidence>
<keyword evidence="9 24" id="KW-0812">Transmembrane</keyword>
<dbReference type="Gene3D" id="1.10.287.3610">
    <property type="match status" value="1"/>
</dbReference>
<comment type="catalytic activity">
    <reaction evidence="24">
        <text>a 1,2-diacyl-sn-glycerol + ATP = a 1,2-diacyl-sn-glycero-3-phosphate + ADP + H(+)</text>
        <dbReference type="Rhea" id="RHEA:10272"/>
        <dbReference type="ChEBI" id="CHEBI:15378"/>
        <dbReference type="ChEBI" id="CHEBI:17815"/>
        <dbReference type="ChEBI" id="CHEBI:30616"/>
        <dbReference type="ChEBI" id="CHEBI:58608"/>
        <dbReference type="ChEBI" id="CHEBI:456216"/>
        <dbReference type="EC" id="2.7.1.107"/>
    </reaction>
</comment>
<evidence type="ECO:0000256" key="5">
    <source>
        <dbReference type="ARBA" id="ARBA00022475"/>
    </source>
</evidence>
<keyword evidence="15 24" id="KW-1133">Transmembrane helix</keyword>
<evidence type="ECO:0000256" key="6">
    <source>
        <dbReference type="ARBA" id="ARBA00022516"/>
    </source>
</evidence>
<evidence type="ECO:0000256" key="24">
    <source>
        <dbReference type="RuleBase" id="RU363065"/>
    </source>
</evidence>
<protein>
    <recommendedName>
        <fullName evidence="4 24">Diacylglycerol kinase</fullName>
        <ecNumber evidence="3 24">2.7.1.107</ecNumber>
    </recommendedName>
</protein>
<keyword evidence="8 24" id="KW-0808">Transferase</keyword>
<dbReference type="InterPro" id="IPR036945">
    <property type="entry name" value="DAGK_sf"/>
</dbReference>
<comment type="function">
    <text evidence="24">Catalyzes the ATP-dependent phosphorylation of sn-l,2-diacylglycerol (DAG) to phosphatidic acid. Involved in the recycling of diacylglycerol produced as a by-product during membrane-derived oligosaccharide (MDO) biosynthesis.</text>
</comment>
<keyword evidence="19 24" id="KW-1208">Phospholipid metabolism</keyword>
<organism evidence="25 26">
    <name type="scientific">Photobacterium kishitanii</name>
    <dbReference type="NCBI Taxonomy" id="318456"/>
    <lineage>
        <taxon>Bacteria</taxon>
        <taxon>Pseudomonadati</taxon>
        <taxon>Pseudomonadota</taxon>
        <taxon>Gammaproteobacteria</taxon>
        <taxon>Vibrionales</taxon>
        <taxon>Vibrionaceae</taxon>
        <taxon>Photobacterium</taxon>
    </lineage>
</organism>
<dbReference type="Pfam" id="PF01219">
    <property type="entry name" value="DAGK_prokar"/>
    <property type="match status" value="1"/>
</dbReference>
<evidence type="ECO:0000256" key="3">
    <source>
        <dbReference type="ARBA" id="ARBA00012133"/>
    </source>
</evidence>
<keyword evidence="17 24" id="KW-0472">Membrane</keyword>
<proteinExistence type="inferred from homology"/>
<evidence type="ECO:0000256" key="9">
    <source>
        <dbReference type="ARBA" id="ARBA00022692"/>
    </source>
</evidence>
<keyword evidence="11 22" id="KW-0547">Nucleotide-binding</keyword>
<feature type="transmembrane region" description="Helical" evidence="24">
    <location>
        <begin position="39"/>
        <end position="60"/>
    </location>
</feature>
<evidence type="ECO:0000256" key="7">
    <source>
        <dbReference type="ARBA" id="ARBA00022519"/>
    </source>
</evidence>
<feature type="active site" description="Proton acceptor" evidence="20">
    <location>
        <position position="73"/>
    </location>
</feature>
<evidence type="ECO:0000256" key="1">
    <source>
        <dbReference type="ARBA" id="ARBA00004429"/>
    </source>
</evidence>
<keyword evidence="14 23" id="KW-0460">Magnesium</keyword>
<dbReference type="GO" id="GO:0005524">
    <property type="term" value="F:ATP binding"/>
    <property type="evidence" value="ECO:0007669"/>
    <property type="project" value="UniProtKB-KW"/>
</dbReference>
<dbReference type="PROSITE" id="PS01069">
    <property type="entry name" value="DAGK_PROKAR"/>
    <property type="match status" value="1"/>
</dbReference>
<feature type="binding site" evidence="21">
    <location>
        <position position="73"/>
    </location>
    <ligand>
        <name>substrate</name>
    </ligand>
</feature>
<keyword evidence="7 24" id="KW-0997">Cell inner membrane</keyword>
<evidence type="ECO:0000313" key="25">
    <source>
        <dbReference type="EMBL" id="PSV01051.1"/>
    </source>
</evidence>
<comment type="subcellular location">
    <subcellularLocation>
        <location evidence="1 24">Cell inner membrane</location>
        <topology evidence="1 24">Multi-pass membrane protein</topology>
    </subcellularLocation>
</comment>
<feature type="binding site" evidence="22">
    <location>
        <position position="32"/>
    </location>
    <ligand>
        <name>ATP</name>
        <dbReference type="ChEBI" id="CHEBI:30616"/>
    </ligand>
</feature>
<keyword evidence="12 24" id="KW-0418">Kinase</keyword>